<keyword evidence="1" id="KW-0238">DNA-binding</keyword>
<gene>
    <name evidence="4" type="ordered locus">NP_1802A</name>
</gene>
<evidence type="ECO:0000256" key="1">
    <source>
        <dbReference type="ARBA" id="ARBA00023125"/>
    </source>
</evidence>
<feature type="compositionally biased region" description="Low complexity" evidence="2">
    <location>
        <begin position="402"/>
        <end position="420"/>
    </location>
</feature>
<dbReference type="HOGENOM" id="CLU_032903_3_3_2"/>
<dbReference type="InterPro" id="IPR010095">
    <property type="entry name" value="Cas12f1-like_TNB"/>
</dbReference>
<dbReference type="KEGG" id="nph:NP_1802A"/>
<dbReference type="GO" id="GO:0003677">
    <property type="term" value="F:DNA binding"/>
    <property type="evidence" value="ECO:0007669"/>
    <property type="project" value="UniProtKB-KW"/>
</dbReference>
<dbReference type="GeneID" id="3701258"/>
<sequence>MAVVRNLEIKLDVDEDAHSVLDETFEQFRQAAQHAADYGWSDDPTQIIDSKSKLHDATYSDVREKTDLTANHVQAARSLAANALENCKDRILEDGKKASKPEFRGTVVFYDGRTITYNDDHCTLSTTEDRVTAEYIVPEDTRGTPFEEYWENDEWERGESTLHKRDGTYYLHVSMKKEREEDEASTSEYGAVLGVDLNVDGYLAVTSTGAFLGNADYLNHKRAEYERRRGKLQQTGTRSAHLTLKSIGDRFSNWSEDYLHRVALAVVLEARRHDCDAIAFENLKHIRGRISNASKFQQWAFNKLQSLVEYKAEEYGILVDDVKPQYTSQRCSHSECGFTHEDNRDGDEFECLSCGKELHADYNAARNIGWRLVQHWLKSGAGRADCQVALKSGMVNANSEFSPTTGSSGQSGSPLTSPPL</sequence>
<dbReference type="InterPro" id="IPR051399">
    <property type="entry name" value="RNA-guided_DNA_endo/Transpos"/>
</dbReference>
<dbReference type="AlphaFoldDB" id="A0A1U7EVF5"/>
<feature type="domain" description="Cas12f1-like TNB" evidence="3">
    <location>
        <begin position="301"/>
        <end position="368"/>
    </location>
</feature>
<evidence type="ECO:0000313" key="4">
    <source>
        <dbReference type="EMBL" id="CAI48992.1"/>
    </source>
</evidence>
<dbReference type="PANTHER" id="PTHR30405:SF26">
    <property type="entry name" value="TRANSPOSASE, PROBABLY IS605-TNPB FAMILY"/>
    <property type="match status" value="1"/>
</dbReference>
<dbReference type="EMBL" id="CR936257">
    <property type="protein sequence ID" value="CAI48992.1"/>
    <property type="molecule type" value="Genomic_DNA"/>
</dbReference>
<dbReference type="NCBIfam" id="NF040570">
    <property type="entry name" value="guided_TnpB"/>
    <property type="match status" value="1"/>
</dbReference>
<evidence type="ECO:0000259" key="3">
    <source>
        <dbReference type="Pfam" id="PF07282"/>
    </source>
</evidence>
<feature type="region of interest" description="Disordered" evidence="2">
    <location>
        <begin position="399"/>
        <end position="420"/>
    </location>
</feature>
<dbReference type="PANTHER" id="PTHR30405">
    <property type="entry name" value="TRANSPOSASE"/>
    <property type="match status" value="1"/>
</dbReference>
<evidence type="ECO:0000256" key="2">
    <source>
        <dbReference type="SAM" id="MobiDB-lite"/>
    </source>
</evidence>
<evidence type="ECO:0000313" key="5">
    <source>
        <dbReference type="Proteomes" id="UP000002698"/>
    </source>
</evidence>
<protein>
    <submittedName>
        <fullName evidence="4">IS1341-type transposase ISNph19</fullName>
    </submittedName>
</protein>
<proteinExistence type="predicted"/>
<dbReference type="NCBIfam" id="TIGR01766">
    <property type="entry name" value="IS200/IS605 family accessory protein TnpB-like domain"/>
    <property type="match status" value="1"/>
</dbReference>
<dbReference type="eggNOG" id="arCOG00679">
    <property type="taxonomic scope" value="Archaea"/>
</dbReference>
<dbReference type="RefSeq" id="WP_011322624.1">
    <property type="nucleotide sequence ID" value="NC_007426.1"/>
</dbReference>
<accession>A0A1U7EVF5</accession>
<dbReference type="STRING" id="348780.NP_1802A"/>
<keyword evidence="5" id="KW-1185">Reference proteome</keyword>
<name>A0A1U7EVF5_NATPD</name>
<dbReference type="OrthoDB" id="210698at2157"/>
<organism evidence="4 5">
    <name type="scientific">Natronomonas pharaonis (strain ATCC 35678 / DSM 2160 / CIP 103997 / JCM 8858 / NBRC 14720 / NCIMB 2260 / Gabara)</name>
    <name type="common">Halobacterium pharaonis</name>
    <dbReference type="NCBI Taxonomy" id="348780"/>
    <lineage>
        <taxon>Archaea</taxon>
        <taxon>Methanobacteriati</taxon>
        <taxon>Methanobacteriota</taxon>
        <taxon>Stenosarchaea group</taxon>
        <taxon>Halobacteria</taxon>
        <taxon>Halobacteriales</taxon>
        <taxon>Natronomonadaceae</taxon>
        <taxon>Natronomonas</taxon>
    </lineage>
</organism>
<reference evidence="4 5" key="1">
    <citation type="journal article" date="2005" name="Genome Res.">
        <title>Living with two extremes: conclusions from the genome sequence of Natronomonas pharaonis.</title>
        <authorList>
            <person name="Falb M."/>
            <person name="Pfeiffer F."/>
            <person name="Palm P."/>
            <person name="Rodewald K."/>
            <person name="Hickmann V."/>
            <person name="Tittor J."/>
            <person name="Oesterhelt D."/>
        </authorList>
    </citation>
    <scope>NUCLEOTIDE SEQUENCE [LARGE SCALE GENOMIC DNA]</scope>
    <source>
        <strain evidence="5">ATCC 35678 / DSM 2160 / CIP 103997 / JCM 8858 / NBRC 14720 / NCIMB 2260 / Gabara</strain>
    </source>
</reference>
<dbReference type="Proteomes" id="UP000002698">
    <property type="component" value="Chromosome"/>
</dbReference>
<dbReference type="Pfam" id="PF07282">
    <property type="entry name" value="Cas12f1-like_TNB"/>
    <property type="match status" value="1"/>
</dbReference>
<dbReference type="EnsemblBacteria" id="CAI48992">
    <property type="protein sequence ID" value="CAI48992"/>
    <property type="gene ID" value="NP_1802A"/>
</dbReference>